<proteinExistence type="predicted"/>
<comment type="caution">
    <text evidence="2">The sequence shown here is derived from an EMBL/GenBank/DDBJ whole genome shotgun (WGS) entry which is preliminary data.</text>
</comment>
<evidence type="ECO:0000256" key="1">
    <source>
        <dbReference type="SAM" id="Phobius"/>
    </source>
</evidence>
<dbReference type="EMBL" id="BAABAQ010000005">
    <property type="protein sequence ID" value="GAA4191920.1"/>
    <property type="molecule type" value="Genomic_DNA"/>
</dbReference>
<feature type="transmembrane region" description="Helical" evidence="1">
    <location>
        <begin position="49"/>
        <end position="71"/>
    </location>
</feature>
<name>A0ABP8AW08_9ACTN</name>
<evidence type="ECO:0000313" key="3">
    <source>
        <dbReference type="Proteomes" id="UP001501251"/>
    </source>
</evidence>
<keyword evidence="1" id="KW-0472">Membrane</keyword>
<keyword evidence="1" id="KW-0812">Transmembrane</keyword>
<accession>A0ABP8AW08</accession>
<reference evidence="3" key="1">
    <citation type="journal article" date="2019" name="Int. J. Syst. Evol. Microbiol.">
        <title>The Global Catalogue of Microorganisms (GCM) 10K type strain sequencing project: providing services to taxonomists for standard genome sequencing and annotation.</title>
        <authorList>
            <consortium name="The Broad Institute Genomics Platform"/>
            <consortium name="The Broad Institute Genome Sequencing Center for Infectious Disease"/>
            <person name="Wu L."/>
            <person name="Ma J."/>
        </authorList>
    </citation>
    <scope>NUCLEOTIDE SEQUENCE [LARGE SCALE GENOMIC DNA]</scope>
    <source>
        <strain evidence="3">JCM 17388</strain>
    </source>
</reference>
<keyword evidence="1" id="KW-1133">Transmembrane helix</keyword>
<sequence length="81" mass="8823">MHDDRSDADRPPYEMVIPVSLPRIRIRFFAFAVLAVGSAFSGASIWLPLALTLTCVAILLAVAATGGRRLVHSLFLMPSKQ</sequence>
<keyword evidence="3" id="KW-1185">Reference proteome</keyword>
<gene>
    <name evidence="2" type="ORF">GCM10022252_32480</name>
</gene>
<protein>
    <submittedName>
        <fullName evidence="2">Uncharacterized protein</fullName>
    </submittedName>
</protein>
<feature type="transmembrane region" description="Helical" evidence="1">
    <location>
        <begin position="24"/>
        <end position="43"/>
    </location>
</feature>
<organism evidence="2 3">
    <name type="scientific">Streptosporangium oxazolinicum</name>
    <dbReference type="NCBI Taxonomy" id="909287"/>
    <lineage>
        <taxon>Bacteria</taxon>
        <taxon>Bacillati</taxon>
        <taxon>Actinomycetota</taxon>
        <taxon>Actinomycetes</taxon>
        <taxon>Streptosporangiales</taxon>
        <taxon>Streptosporangiaceae</taxon>
        <taxon>Streptosporangium</taxon>
    </lineage>
</organism>
<evidence type="ECO:0000313" key="2">
    <source>
        <dbReference type="EMBL" id="GAA4191920.1"/>
    </source>
</evidence>
<dbReference type="Proteomes" id="UP001501251">
    <property type="component" value="Unassembled WGS sequence"/>
</dbReference>